<proteinExistence type="inferred from homology"/>
<sequence>MVKPVSQNQKRELVKGLVQGIRQDIESYSQLKGLLNRQRELMQQRDNQGLNEHNQLQSRLCHSLMEKANDRAQTLQQLGFAGNASGMMALVARLPKASSEQVAKLWNHLLALVIESKQINESNGKLLVAQQEVITQILNRNNEQAIDYGDLR</sequence>
<protein>
    <recommendedName>
        <fullName evidence="6">Flagellar protein FlgN</fullName>
    </recommendedName>
</protein>
<evidence type="ECO:0000256" key="2">
    <source>
        <dbReference type="ARBA" id="ARBA00007703"/>
    </source>
</evidence>
<comment type="caution">
    <text evidence="4">The sequence shown here is derived from an EMBL/GenBank/DDBJ whole genome shotgun (WGS) entry which is preliminary data.</text>
</comment>
<accession>A0ABQ4PMH3</accession>
<gene>
    <name evidence="4" type="ORF">TUM4438_30790</name>
</gene>
<organism evidence="4 5">
    <name type="scientific">Shewanella sairae</name>
    <dbReference type="NCBI Taxonomy" id="190310"/>
    <lineage>
        <taxon>Bacteria</taxon>
        <taxon>Pseudomonadati</taxon>
        <taxon>Pseudomonadota</taxon>
        <taxon>Gammaproteobacteria</taxon>
        <taxon>Alteromonadales</taxon>
        <taxon>Shewanellaceae</taxon>
        <taxon>Shewanella</taxon>
    </lineage>
</organism>
<evidence type="ECO:0000256" key="3">
    <source>
        <dbReference type="ARBA" id="ARBA00022795"/>
    </source>
</evidence>
<evidence type="ECO:0008006" key="6">
    <source>
        <dbReference type="Google" id="ProtNLM"/>
    </source>
</evidence>
<dbReference type="InterPro" id="IPR007809">
    <property type="entry name" value="FlgN-like"/>
</dbReference>
<dbReference type="Pfam" id="PF05130">
    <property type="entry name" value="FlgN"/>
    <property type="match status" value="1"/>
</dbReference>
<dbReference type="SUPFAM" id="SSF140566">
    <property type="entry name" value="FlgN-like"/>
    <property type="match status" value="1"/>
</dbReference>
<evidence type="ECO:0000256" key="1">
    <source>
        <dbReference type="ARBA" id="ARBA00002397"/>
    </source>
</evidence>
<evidence type="ECO:0000313" key="5">
    <source>
        <dbReference type="Proteomes" id="UP000887104"/>
    </source>
</evidence>
<keyword evidence="3" id="KW-1005">Bacterial flagellum biogenesis</keyword>
<evidence type="ECO:0000313" key="4">
    <source>
        <dbReference type="EMBL" id="GIU48739.1"/>
    </source>
</evidence>
<name>A0ABQ4PMH3_9GAMM</name>
<comment type="function">
    <text evidence="1">Required for the efficient initiation of filament assembly.</text>
</comment>
<dbReference type="InterPro" id="IPR036679">
    <property type="entry name" value="FlgN-like_sf"/>
</dbReference>
<dbReference type="EMBL" id="BPEY01000061">
    <property type="protein sequence ID" value="GIU48739.1"/>
    <property type="molecule type" value="Genomic_DNA"/>
</dbReference>
<dbReference type="Proteomes" id="UP000887104">
    <property type="component" value="Unassembled WGS sequence"/>
</dbReference>
<dbReference type="Gene3D" id="1.20.58.300">
    <property type="entry name" value="FlgN-like"/>
    <property type="match status" value="1"/>
</dbReference>
<reference evidence="4" key="1">
    <citation type="submission" date="2021-05" db="EMBL/GenBank/DDBJ databases">
        <title>Molecular characterization for Shewanella algae harboring chromosomal blaOXA-55-like strains isolated from clinical and environment sample.</title>
        <authorList>
            <person name="Ohama Y."/>
            <person name="Aoki K."/>
            <person name="Harada S."/>
            <person name="Moriya K."/>
            <person name="Ishii Y."/>
            <person name="Tateda K."/>
        </authorList>
    </citation>
    <scope>NUCLEOTIDE SEQUENCE</scope>
    <source>
        <strain evidence="4">JCM 11563</strain>
    </source>
</reference>
<comment type="similarity">
    <text evidence="2">Belongs to the FlgN family.</text>
</comment>
<keyword evidence="5" id="KW-1185">Reference proteome</keyword>